<comment type="caution">
    <text evidence="1">The sequence shown here is derived from an EMBL/GenBank/DDBJ whole genome shotgun (WGS) entry which is preliminary data.</text>
</comment>
<dbReference type="Proteomes" id="UP000286415">
    <property type="component" value="Unassembled WGS sequence"/>
</dbReference>
<reference evidence="1 2" key="1">
    <citation type="journal article" date="2018" name="Biotechnol. Adv.">
        <title>Improved genomic resources and new bioinformatic workflow for the carcinogenic parasite Clonorchis sinensis: Biotechnological implications.</title>
        <authorList>
            <person name="Wang D."/>
            <person name="Korhonen P.K."/>
            <person name="Gasser R.B."/>
            <person name="Young N.D."/>
        </authorList>
    </citation>
    <scope>NUCLEOTIDE SEQUENCE [LARGE SCALE GENOMIC DNA]</scope>
    <source>
        <strain evidence="1">Cs-k2</strain>
    </source>
</reference>
<protein>
    <submittedName>
        <fullName evidence="1">Uncharacterized protein</fullName>
    </submittedName>
</protein>
<keyword evidence="2" id="KW-1185">Reference proteome</keyword>
<reference evidence="1 2" key="2">
    <citation type="journal article" date="2021" name="Genomics">
        <title>High-quality reference genome for Clonorchis sinensis.</title>
        <authorList>
            <person name="Young N.D."/>
            <person name="Stroehlein A.J."/>
            <person name="Kinkar L."/>
            <person name="Wang T."/>
            <person name="Sohn W.M."/>
            <person name="Chang B.C.H."/>
            <person name="Kaur P."/>
            <person name="Weisz D."/>
            <person name="Dudchenko O."/>
            <person name="Aiden E.L."/>
            <person name="Korhonen P.K."/>
            <person name="Gasser R.B."/>
        </authorList>
    </citation>
    <scope>NUCLEOTIDE SEQUENCE [LARGE SCALE GENOMIC DNA]</scope>
    <source>
        <strain evidence="1">Cs-k2</strain>
    </source>
</reference>
<gene>
    <name evidence="1" type="ORF">CSKR_108875</name>
</gene>
<accession>A0A419PDK1</accession>
<evidence type="ECO:0000313" key="2">
    <source>
        <dbReference type="Proteomes" id="UP000286415"/>
    </source>
</evidence>
<proteinExistence type="predicted"/>
<dbReference type="AlphaFoldDB" id="A0A419PDK1"/>
<organism evidence="1 2">
    <name type="scientific">Clonorchis sinensis</name>
    <name type="common">Chinese liver fluke</name>
    <dbReference type="NCBI Taxonomy" id="79923"/>
    <lineage>
        <taxon>Eukaryota</taxon>
        <taxon>Metazoa</taxon>
        <taxon>Spiralia</taxon>
        <taxon>Lophotrochozoa</taxon>
        <taxon>Platyhelminthes</taxon>
        <taxon>Trematoda</taxon>
        <taxon>Digenea</taxon>
        <taxon>Opisthorchiida</taxon>
        <taxon>Opisthorchiata</taxon>
        <taxon>Opisthorchiidae</taxon>
        <taxon>Clonorchis</taxon>
    </lineage>
</organism>
<dbReference type="InParanoid" id="A0A419PDK1"/>
<name>A0A419PDK1_CLOSI</name>
<dbReference type="EMBL" id="NIRI02000042">
    <property type="protein sequence ID" value="KAG5447025.1"/>
    <property type="molecule type" value="Genomic_DNA"/>
</dbReference>
<evidence type="ECO:0000313" key="1">
    <source>
        <dbReference type="EMBL" id="KAG5447025.1"/>
    </source>
</evidence>
<sequence length="244" mass="27716">MQHINLRRTLLTRDSAGFQLPENITNGRFSWVPGDSFAKTKLICKLVYNSENFALHFQREGKVSGKKCGAHYRSRNTCNRTSITVICQTVHSIFVCGMDPSRGRVLQKKAKTVAENWSTAHDWFRPSWGSSDRRSPGVSVNLVFYLNPNWTDFDKYTQLQINLHIQLPENITNGRFSWVLGESLAKNKLICKLVYLSKAKTVFLISLTVQLEHEAAWCSTFSCLKTSQTEDSAGFQVSISQKTN</sequence>
<dbReference type="STRING" id="79923.A0A419PDK1"/>